<evidence type="ECO:0000256" key="1">
    <source>
        <dbReference type="ARBA" id="ARBA00022598"/>
    </source>
</evidence>
<evidence type="ECO:0000256" key="2">
    <source>
        <dbReference type="ARBA" id="ARBA00022741"/>
    </source>
</evidence>
<evidence type="ECO:0000313" key="7">
    <source>
        <dbReference type="EMBL" id="ASN23384.1"/>
    </source>
</evidence>
<organism evidence="7 8">
    <name type="scientific">Streptomyces pluripotens</name>
    <dbReference type="NCBI Taxonomy" id="1355015"/>
    <lineage>
        <taxon>Bacteria</taxon>
        <taxon>Bacillati</taxon>
        <taxon>Actinomycetota</taxon>
        <taxon>Actinomycetes</taxon>
        <taxon>Kitasatosporales</taxon>
        <taxon>Streptomycetaceae</taxon>
        <taxon>Streptomyces</taxon>
    </lineage>
</organism>
<dbReference type="GO" id="GO:0005524">
    <property type="term" value="F:ATP binding"/>
    <property type="evidence" value="ECO:0007669"/>
    <property type="project" value="UniProtKB-KW"/>
</dbReference>
<dbReference type="STRING" id="1355015.LK06_003260"/>
<dbReference type="PANTHER" id="PTHR22594">
    <property type="entry name" value="ASPARTYL/LYSYL-TRNA SYNTHETASE"/>
    <property type="match status" value="1"/>
</dbReference>
<feature type="domain" description="Aminoacyl-transfer RNA synthetases class-II family profile" evidence="6">
    <location>
        <begin position="44"/>
        <end position="334"/>
    </location>
</feature>
<reference evidence="7 8" key="1">
    <citation type="submission" date="2017-07" db="EMBL/GenBank/DDBJ databases">
        <title>Genome sequence of Streptomyces pluripotens MUSC 137T.</title>
        <authorList>
            <person name="Ser H.-L."/>
            <person name="Lee L.-H."/>
        </authorList>
    </citation>
    <scope>NUCLEOTIDE SEQUENCE [LARGE SCALE GENOMIC DNA]</scope>
    <source>
        <strain evidence="7 8">MUSC 137</strain>
    </source>
</reference>
<dbReference type="GO" id="GO:0006421">
    <property type="term" value="P:asparaginyl-tRNA aminoacylation"/>
    <property type="evidence" value="ECO:0007669"/>
    <property type="project" value="TreeGrafter"/>
</dbReference>
<dbReference type="SUPFAM" id="SSF55681">
    <property type="entry name" value="Class II aaRS and biotin synthetases"/>
    <property type="match status" value="1"/>
</dbReference>
<protein>
    <submittedName>
        <fullName evidence="7">Asparagine ligase</fullName>
    </submittedName>
</protein>
<evidence type="ECO:0000313" key="8">
    <source>
        <dbReference type="Proteomes" id="UP000031501"/>
    </source>
</evidence>
<evidence type="ECO:0000256" key="5">
    <source>
        <dbReference type="ARBA" id="ARBA00023146"/>
    </source>
</evidence>
<dbReference type="RefSeq" id="WP_043435866.1">
    <property type="nucleotide sequence ID" value="NZ_CP021080.1"/>
</dbReference>
<evidence type="ECO:0000259" key="6">
    <source>
        <dbReference type="PROSITE" id="PS50862"/>
    </source>
</evidence>
<dbReference type="KEGG" id="splu:LK06_003260"/>
<keyword evidence="5" id="KW-0030">Aminoacyl-tRNA synthetase</keyword>
<dbReference type="OrthoDB" id="3543468at2"/>
<evidence type="ECO:0000256" key="4">
    <source>
        <dbReference type="ARBA" id="ARBA00022917"/>
    </source>
</evidence>
<dbReference type="InterPro" id="IPR004364">
    <property type="entry name" value="Aa-tRNA-synt_II"/>
</dbReference>
<evidence type="ECO:0000256" key="3">
    <source>
        <dbReference type="ARBA" id="ARBA00022840"/>
    </source>
</evidence>
<keyword evidence="4" id="KW-0648">Protein biosynthesis</keyword>
<name>A0A221NTX6_9ACTN</name>
<dbReference type="GO" id="GO:0004812">
    <property type="term" value="F:aminoacyl-tRNA ligase activity"/>
    <property type="evidence" value="ECO:0007669"/>
    <property type="project" value="UniProtKB-KW"/>
</dbReference>
<sequence>MSQQPQSLALLKPPSVHSSNAPDAFVTVLRSPWYGLVADLYDVVERTTGQYARSKGLKNLSFPLTTRTVTCPNAFGSDSEPVPVNVLGVDTFLPDSMQFALEYGCRLAPGGCYSILPSYRGENPDETHLNQYTHSEAEIPGGLDDMISYVDGYVKTLAAAVLDEHGDRIAQLRGTTAHVENMAARGAPFERITFDEAMRLVGDVDGCVRDEGSWRSLTRKGERLIMQRVDNFVWVDHFDSLAVPFYQAFGDDAGRTARNADLFFGLGEIVGGGERHSDIELLRKSMALHDVNEQEYAWYVRMRKDLPMVTSGFGMGIERFLMWVLSHDDIRDIPLMSRLNEHPAFPDAVTRP</sequence>
<dbReference type="InterPro" id="IPR045864">
    <property type="entry name" value="aa-tRNA-synth_II/BPL/LPL"/>
</dbReference>
<dbReference type="InterPro" id="IPR006195">
    <property type="entry name" value="aa-tRNA-synth_II"/>
</dbReference>
<dbReference type="EMBL" id="CP022433">
    <property type="protein sequence ID" value="ASN23384.1"/>
    <property type="molecule type" value="Genomic_DNA"/>
</dbReference>
<accession>A0A221NTX6</accession>
<proteinExistence type="predicted"/>
<keyword evidence="3" id="KW-0067">ATP-binding</keyword>
<keyword evidence="2" id="KW-0547">Nucleotide-binding</keyword>
<dbReference type="PANTHER" id="PTHR22594:SF34">
    <property type="entry name" value="ASPARAGINE--TRNA LIGASE, MITOCHONDRIAL-RELATED"/>
    <property type="match status" value="1"/>
</dbReference>
<keyword evidence="1 7" id="KW-0436">Ligase</keyword>
<dbReference type="Gene3D" id="3.30.930.10">
    <property type="entry name" value="Bira Bifunctional Protein, Domain 2"/>
    <property type="match status" value="1"/>
</dbReference>
<dbReference type="Proteomes" id="UP000031501">
    <property type="component" value="Chromosome"/>
</dbReference>
<gene>
    <name evidence="7" type="ORF">LK07_04345</name>
</gene>
<dbReference type="Pfam" id="PF00152">
    <property type="entry name" value="tRNA-synt_2"/>
    <property type="match status" value="1"/>
</dbReference>
<dbReference type="PROSITE" id="PS50862">
    <property type="entry name" value="AA_TRNA_LIGASE_II"/>
    <property type="match status" value="1"/>
</dbReference>
<keyword evidence="8" id="KW-1185">Reference proteome</keyword>
<dbReference type="AlphaFoldDB" id="A0A221NTX6"/>